<accession>A0ABP9PLK0</accession>
<sequence>MVGEFTRGTAMEDGGLATALPVALTLGNDWPIAGMAAEANSSRKMKERRGGAAVMLSSKGRVTSLTDNPWLRQS</sequence>
<dbReference type="Proteomes" id="UP001499852">
    <property type="component" value="Unassembled WGS sequence"/>
</dbReference>
<protein>
    <submittedName>
        <fullName evidence="1">Uncharacterized protein</fullName>
    </submittedName>
</protein>
<reference evidence="2" key="1">
    <citation type="journal article" date="2019" name="Int. J. Syst. Evol. Microbiol.">
        <title>The Global Catalogue of Microorganisms (GCM) 10K type strain sequencing project: providing services to taxonomists for standard genome sequencing and annotation.</title>
        <authorList>
            <consortium name="The Broad Institute Genomics Platform"/>
            <consortium name="The Broad Institute Genome Sequencing Center for Infectious Disease"/>
            <person name="Wu L."/>
            <person name="Ma J."/>
        </authorList>
    </citation>
    <scope>NUCLEOTIDE SEQUENCE [LARGE SCALE GENOMIC DNA]</scope>
    <source>
        <strain evidence="2">JCM 18053</strain>
    </source>
</reference>
<evidence type="ECO:0000313" key="2">
    <source>
        <dbReference type="Proteomes" id="UP001499852"/>
    </source>
</evidence>
<dbReference type="EMBL" id="BAABIA010000010">
    <property type="protein sequence ID" value="GAA5147746.1"/>
    <property type="molecule type" value="Genomic_DNA"/>
</dbReference>
<comment type="caution">
    <text evidence="1">The sequence shown here is derived from an EMBL/GenBank/DDBJ whole genome shotgun (WGS) entry which is preliminary data.</text>
</comment>
<proteinExistence type="predicted"/>
<keyword evidence="2" id="KW-1185">Reference proteome</keyword>
<gene>
    <name evidence="1" type="ORF">GCM10023213_42860</name>
</gene>
<evidence type="ECO:0000313" key="1">
    <source>
        <dbReference type="EMBL" id="GAA5147746.1"/>
    </source>
</evidence>
<name>A0ABP9PLK0_9BACT</name>
<organism evidence="1 2">
    <name type="scientific">Prosthecobacter algae</name>
    <dbReference type="NCBI Taxonomy" id="1144682"/>
    <lineage>
        <taxon>Bacteria</taxon>
        <taxon>Pseudomonadati</taxon>
        <taxon>Verrucomicrobiota</taxon>
        <taxon>Verrucomicrobiia</taxon>
        <taxon>Verrucomicrobiales</taxon>
        <taxon>Verrucomicrobiaceae</taxon>
        <taxon>Prosthecobacter</taxon>
    </lineage>
</organism>